<dbReference type="GO" id="GO:0016993">
    <property type="term" value="F:precorrin-8X methylmutase activity"/>
    <property type="evidence" value="ECO:0007669"/>
    <property type="project" value="InterPro"/>
</dbReference>
<dbReference type="AlphaFoldDB" id="A0A1M4VJZ8"/>
<organism evidence="6 7">
    <name type="scientific">Ferrithrix thermotolerans DSM 19514</name>
    <dbReference type="NCBI Taxonomy" id="1121881"/>
    <lineage>
        <taxon>Bacteria</taxon>
        <taxon>Bacillati</taxon>
        <taxon>Actinomycetota</taxon>
        <taxon>Acidimicrobiia</taxon>
        <taxon>Acidimicrobiales</taxon>
        <taxon>Acidimicrobiaceae</taxon>
        <taxon>Ferrithrix</taxon>
    </lineage>
</organism>
<dbReference type="Pfam" id="PF02570">
    <property type="entry name" value="CbiC"/>
    <property type="match status" value="1"/>
</dbReference>
<dbReference type="EMBL" id="FQUL01000017">
    <property type="protein sequence ID" value="SHE69278.1"/>
    <property type="molecule type" value="Genomic_DNA"/>
</dbReference>
<dbReference type="PANTHER" id="PTHR43588">
    <property type="entry name" value="COBALT-PRECORRIN-8 METHYLMUTASE"/>
    <property type="match status" value="1"/>
</dbReference>
<evidence type="ECO:0000313" key="7">
    <source>
        <dbReference type="Proteomes" id="UP000184295"/>
    </source>
</evidence>
<gene>
    <name evidence="6" type="ORF">SAMN02745225_01341</name>
</gene>
<dbReference type="SUPFAM" id="SSF63965">
    <property type="entry name" value="Precorrin-8X methylmutase CbiC/CobH"/>
    <property type="match status" value="1"/>
</dbReference>
<sequence length="209" mass="23006">MLGNEIETLSFKLIQKEVNLYGFDLYEREVVARVVHASAEPSYVEEMSFSQDVVRDMVATFKEMDQVRIVTDVTSLSHLIYSDATVSAFELPYALLANQTRSYAAMRHAAQVFGDKDTIYVVGCAPTALEALLDLAAESKFSPLIIAMPVGFVGAYESKTRLVKEGRRYITNLSRRGGTAVTAGAVNAVIKMAKGTYQIVSEGEYGEDH</sequence>
<evidence type="ECO:0000256" key="3">
    <source>
        <dbReference type="ARBA" id="ARBA00022573"/>
    </source>
</evidence>
<dbReference type="InterPro" id="IPR003722">
    <property type="entry name" value="Cbl_synth_CobH/CbiC"/>
</dbReference>
<evidence type="ECO:0000256" key="1">
    <source>
        <dbReference type="ARBA" id="ARBA00004953"/>
    </source>
</evidence>
<dbReference type="Gene3D" id="3.40.50.10230">
    <property type="entry name" value="Cobalamin biosynthesis CobH/CbiC, precorrin-8X methylmutase"/>
    <property type="match status" value="1"/>
</dbReference>
<dbReference type="Proteomes" id="UP000184295">
    <property type="component" value="Unassembled WGS sequence"/>
</dbReference>
<dbReference type="RefSeq" id="WP_072790302.1">
    <property type="nucleotide sequence ID" value="NZ_FQUL01000017.1"/>
</dbReference>
<evidence type="ECO:0000256" key="2">
    <source>
        <dbReference type="ARBA" id="ARBA00009774"/>
    </source>
</evidence>
<dbReference type="PANTHER" id="PTHR43588:SF1">
    <property type="entry name" value="COBALT-PRECORRIN-8 METHYLMUTASE"/>
    <property type="match status" value="1"/>
</dbReference>
<comment type="similarity">
    <text evidence="2">Belongs to the CobH/CbiC family.</text>
</comment>
<comment type="pathway">
    <text evidence="1">Cofactor biosynthesis; adenosylcobalamin biosynthesis.</text>
</comment>
<keyword evidence="4" id="KW-0413">Isomerase</keyword>
<name>A0A1M4VJZ8_9ACTN</name>
<dbReference type="STRING" id="1121881.SAMN02745225_01341"/>
<dbReference type="InterPro" id="IPR036588">
    <property type="entry name" value="CobH/CbiC_sf"/>
</dbReference>
<reference evidence="7" key="1">
    <citation type="submission" date="2016-11" db="EMBL/GenBank/DDBJ databases">
        <authorList>
            <person name="Varghese N."/>
            <person name="Submissions S."/>
        </authorList>
    </citation>
    <scope>NUCLEOTIDE SEQUENCE [LARGE SCALE GENOMIC DNA]</scope>
    <source>
        <strain evidence="7">DSM 19514</strain>
    </source>
</reference>
<evidence type="ECO:0000313" key="6">
    <source>
        <dbReference type="EMBL" id="SHE69278.1"/>
    </source>
</evidence>
<accession>A0A1M4VJZ8</accession>
<dbReference type="GO" id="GO:0009236">
    <property type="term" value="P:cobalamin biosynthetic process"/>
    <property type="evidence" value="ECO:0007669"/>
    <property type="project" value="UniProtKB-UniPathway"/>
</dbReference>
<evidence type="ECO:0000256" key="4">
    <source>
        <dbReference type="ARBA" id="ARBA00023235"/>
    </source>
</evidence>
<proteinExistence type="inferred from homology"/>
<keyword evidence="3" id="KW-0169">Cobalamin biosynthesis</keyword>
<dbReference type="UniPathway" id="UPA00148"/>
<keyword evidence="7" id="KW-1185">Reference proteome</keyword>
<evidence type="ECO:0000259" key="5">
    <source>
        <dbReference type="Pfam" id="PF02570"/>
    </source>
</evidence>
<feature type="domain" description="Cobalamin biosynthesis precorrin-8X methylmutase CobH/CbiC" evidence="5">
    <location>
        <begin position="5"/>
        <end position="192"/>
    </location>
</feature>
<protein>
    <submittedName>
        <fullName evidence="6">Precorrin-8X methylmutase</fullName>
    </submittedName>
</protein>